<sequence length="99" mass="11457">MTKSTLEPGEFTKHTSRGWTNDAKISINVEVTFNQDEQESKTITNNRSVIFTAKNQLEWAKYETWYGAAVYLRRADSSIWRDELNICHKPSCGRGYCEC</sequence>
<keyword evidence="2" id="KW-1185">Reference proteome</keyword>
<dbReference type="EMBL" id="JAOYFB010000003">
    <property type="protein sequence ID" value="KAK4009885.1"/>
    <property type="molecule type" value="Genomic_DNA"/>
</dbReference>
<dbReference type="Proteomes" id="UP001234178">
    <property type="component" value="Unassembled WGS sequence"/>
</dbReference>
<organism evidence="1 2">
    <name type="scientific">Daphnia magna</name>
    <dbReference type="NCBI Taxonomy" id="35525"/>
    <lineage>
        <taxon>Eukaryota</taxon>
        <taxon>Metazoa</taxon>
        <taxon>Ecdysozoa</taxon>
        <taxon>Arthropoda</taxon>
        <taxon>Crustacea</taxon>
        <taxon>Branchiopoda</taxon>
        <taxon>Diplostraca</taxon>
        <taxon>Cladocera</taxon>
        <taxon>Anomopoda</taxon>
        <taxon>Daphniidae</taxon>
        <taxon>Daphnia</taxon>
    </lineage>
</organism>
<evidence type="ECO:0000313" key="2">
    <source>
        <dbReference type="Proteomes" id="UP001234178"/>
    </source>
</evidence>
<accession>A0ABQ9ZAH8</accession>
<comment type="caution">
    <text evidence="1">The sequence shown here is derived from an EMBL/GenBank/DDBJ whole genome shotgun (WGS) entry which is preliminary data.</text>
</comment>
<name>A0ABQ9ZAH8_9CRUS</name>
<gene>
    <name evidence="1" type="ORF">OUZ56_019028</name>
</gene>
<proteinExistence type="predicted"/>
<protein>
    <submittedName>
        <fullName evidence="1">Uncharacterized protein</fullName>
    </submittedName>
</protein>
<reference evidence="1 2" key="1">
    <citation type="journal article" date="2023" name="Nucleic Acids Res.">
        <title>The hologenome of Daphnia magna reveals possible DNA methylation and microbiome-mediated evolution of the host genome.</title>
        <authorList>
            <person name="Chaturvedi A."/>
            <person name="Li X."/>
            <person name="Dhandapani V."/>
            <person name="Marshall H."/>
            <person name="Kissane S."/>
            <person name="Cuenca-Cambronero M."/>
            <person name="Asole G."/>
            <person name="Calvet F."/>
            <person name="Ruiz-Romero M."/>
            <person name="Marangio P."/>
            <person name="Guigo R."/>
            <person name="Rago D."/>
            <person name="Mirbahai L."/>
            <person name="Eastwood N."/>
            <person name="Colbourne J.K."/>
            <person name="Zhou J."/>
            <person name="Mallon E."/>
            <person name="Orsini L."/>
        </authorList>
    </citation>
    <scope>NUCLEOTIDE SEQUENCE [LARGE SCALE GENOMIC DNA]</scope>
    <source>
        <strain evidence="1">LRV0_1</strain>
    </source>
</reference>
<evidence type="ECO:0000313" key="1">
    <source>
        <dbReference type="EMBL" id="KAK4009885.1"/>
    </source>
</evidence>